<dbReference type="EMBL" id="VMNK01000003">
    <property type="protein sequence ID" value="TVO58528.1"/>
    <property type="molecule type" value="Genomic_DNA"/>
</dbReference>
<gene>
    <name evidence="1" type="ORF">FHP91_02335</name>
</gene>
<evidence type="ECO:0000313" key="1">
    <source>
        <dbReference type="EMBL" id="TVO58528.1"/>
    </source>
</evidence>
<dbReference type="Proteomes" id="UP000319502">
    <property type="component" value="Unassembled WGS sequence"/>
</dbReference>
<accession>A0A557R044</accession>
<name>A0A557R044_9RHOO</name>
<keyword evidence="2" id="KW-1185">Reference proteome</keyword>
<proteinExistence type="predicted"/>
<dbReference type="OrthoDB" id="34339at2"/>
<dbReference type="Pfam" id="PF01955">
    <property type="entry name" value="CbiZ"/>
    <property type="match status" value="1"/>
</dbReference>
<sequence>MRIETPIPGIRIKHSPGAIHVESEALLTTLSSSFHGGGFRRVRHILNANVPVDYCSDDPASDLERIARQCDITGPFIGLLTAVPLHKARLALVEESGVRVGVLATAGIGNATSAGISAPYKATPGTINLIVLVDAALTRAAMVNAIITTTEAKTATLIDMAIRTPDGALATGTSTDTVTVATTGRGAHHSYAGPATIPGWLIAKAVRQVVRDALLAE</sequence>
<dbReference type="PANTHER" id="PTHR35336:SF5">
    <property type="entry name" value="ADENOSYLCOBINAMIDE AMIDOHYDROLASE"/>
    <property type="match status" value="1"/>
</dbReference>
<organism evidence="1 2">
    <name type="scientific">Denitromonas halophila</name>
    <dbReference type="NCBI Taxonomy" id="1629404"/>
    <lineage>
        <taxon>Bacteria</taxon>
        <taxon>Pseudomonadati</taxon>
        <taxon>Pseudomonadota</taxon>
        <taxon>Betaproteobacteria</taxon>
        <taxon>Rhodocyclales</taxon>
        <taxon>Zoogloeaceae</taxon>
        <taxon>Denitromonas</taxon>
    </lineage>
</organism>
<evidence type="ECO:0008006" key="3">
    <source>
        <dbReference type="Google" id="ProtNLM"/>
    </source>
</evidence>
<dbReference type="RefSeq" id="WP_144308068.1">
    <property type="nucleotide sequence ID" value="NZ_VMNK01000003.1"/>
</dbReference>
<dbReference type="InterPro" id="IPR052209">
    <property type="entry name" value="CbiZ"/>
</dbReference>
<comment type="caution">
    <text evidence="1">The sequence shown here is derived from an EMBL/GenBank/DDBJ whole genome shotgun (WGS) entry which is preliminary data.</text>
</comment>
<protein>
    <recommendedName>
        <fullName evidence="3">Adenosylcobinamide amidohydrolase</fullName>
    </recommendedName>
</protein>
<dbReference type="InterPro" id="IPR002808">
    <property type="entry name" value="AdoCbi_amidolase"/>
</dbReference>
<dbReference type="PANTHER" id="PTHR35336">
    <property type="entry name" value="ADENOSYLCOBINAMIDE AMIDOHYDROLASE"/>
    <property type="match status" value="1"/>
</dbReference>
<evidence type="ECO:0000313" key="2">
    <source>
        <dbReference type="Proteomes" id="UP000319502"/>
    </source>
</evidence>
<reference evidence="1 2" key="1">
    <citation type="submission" date="2019-07" db="EMBL/GenBank/DDBJ databases">
        <title>The pathways for chlorine oxyanion respiration interact through the shared metabolite chlorate.</title>
        <authorList>
            <person name="Barnum T.P."/>
            <person name="Cheng Y."/>
            <person name="Hill K.A."/>
            <person name="Lucas L.N."/>
            <person name="Carlson H.K."/>
            <person name="Coates J.D."/>
        </authorList>
    </citation>
    <scope>NUCLEOTIDE SEQUENCE [LARGE SCALE GENOMIC DNA]</scope>
    <source>
        <strain evidence="1 2">SFB-3</strain>
    </source>
</reference>
<dbReference type="AlphaFoldDB" id="A0A557R044"/>